<reference evidence="1" key="1">
    <citation type="journal article" date="2020" name="BMC Genomics">
        <title>Correction to: Identification and distribution of gene clusters required for synthesis of sphingolipid metabolism inhibitors in diverse species of the filamentous fungus Fusarium.</title>
        <authorList>
            <person name="Kim H.S."/>
            <person name="Lohmar J.M."/>
            <person name="Busman M."/>
            <person name="Brown D.W."/>
            <person name="Naumann T.A."/>
            <person name="Divon H.H."/>
            <person name="Lysoe E."/>
            <person name="Uhlig S."/>
            <person name="Proctor R.H."/>
        </authorList>
    </citation>
    <scope>NUCLEOTIDE SEQUENCE</scope>
    <source>
        <strain evidence="1">NRRL 22465</strain>
    </source>
</reference>
<proteinExistence type="predicted"/>
<evidence type="ECO:0000313" key="2">
    <source>
        <dbReference type="Proteomes" id="UP000635477"/>
    </source>
</evidence>
<dbReference type="Pfam" id="PF20174">
    <property type="entry name" value="DUF6540"/>
    <property type="match status" value="1"/>
</dbReference>
<evidence type="ECO:0000313" key="1">
    <source>
        <dbReference type="EMBL" id="KAF4976836.1"/>
    </source>
</evidence>
<name>A0A8H4UIB5_9HYPO</name>
<gene>
    <name evidence="1" type="ORF">FZEAL_6550</name>
</gene>
<keyword evidence="2" id="KW-1185">Reference proteome</keyword>
<dbReference type="Proteomes" id="UP000635477">
    <property type="component" value="Unassembled WGS sequence"/>
</dbReference>
<sequence>MLNLDSQSIQLTRQNILYSNFLLCCHRVGSSDLPRFKLKFELSLNDPDMPSPRYQTFIFVETNAQGTGTGAKHHVTGDVVKGMYYESKPYHDPERSISLFSKELTGYTSTSTYPAEWDAVLKNVPAPPK</sequence>
<accession>A0A8H4UIB5</accession>
<dbReference type="OrthoDB" id="4135672at2759"/>
<comment type="caution">
    <text evidence="1">The sequence shown here is derived from an EMBL/GenBank/DDBJ whole genome shotgun (WGS) entry which is preliminary data.</text>
</comment>
<dbReference type="AlphaFoldDB" id="A0A8H4UIB5"/>
<reference evidence="1" key="2">
    <citation type="submission" date="2020-05" db="EMBL/GenBank/DDBJ databases">
        <authorList>
            <person name="Kim H.-S."/>
            <person name="Proctor R.H."/>
            <person name="Brown D.W."/>
        </authorList>
    </citation>
    <scope>NUCLEOTIDE SEQUENCE</scope>
    <source>
        <strain evidence="1">NRRL 22465</strain>
    </source>
</reference>
<dbReference type="EMBL" id="JABEYC010000484">
    <property type="protein sequence ID" value="KAF4976836.1"/>
    <property type="molecule type" value="Genomic_DNA"/>
</dbReference>
<dbReference type="InterPro" id="IPR046670">
    <property type="entry name" value="DUF6540"/>
</dbReference>
<protein>
    <submittedName>
        <fullName evidence="1">Uncharacterized protein</fullName>
    </submittedName>
</protein>
<organism evidence="1 2">
    <name type="scientific">Fusarium zealandicum</name>
    <dbReference type="NCBI Taxonomy" id="1053134"/>
    <lineage>
        <taxon>Eukaryota</taxon>
        <taxon>Fungi</taxon>
        <taxon>Dikarya</taxon>
        <taxon>Ascomycota</taxon>
        <taxon>Pezizomycotina</taxon>
        <taxon>Sordariomycetes</taxon>
        <taxon>Hypocreomycetidae</taxon>
        <taxon>Hypocreales</taxon>
        <taxon>Nectriaceae</taxon>
        <taxon>Fusarium</taxon>
        <taxon>Fusarium staphyleae species complex</taxon>
    </lineage>
</organism>